<keyword evidence="3" id="KW-1185">Reference proteome</keyword>
<gene>
    <name evidence="2" type="ORF">SVXNc_0601</name>
</gene>
<organism evidence="2 3">
    <name type="scientific">Candidatus Nanohalococcus occultus</name>
    <dbReference type="NCBI Taxonomy" id="2978047"/>
    <lineage>
        <taxon>Archaea</taxon>
        <taxon>Candidatus Nanohalarchaeota</taxon>
        <taxon>Candidatus Nanohalarchaeota incertae sedis</taxon>
        <taxon>Candidatus Nanohalococcus</taxon>
    </lineage>
</organism>
<dbReference type="EMBL" id="CP104395">
    <property type="protein sequence ID" value="WEL19617.1"/>
    <property type="molecule type" value="Genomic_DNA"/>
</dbReference>
<dbReference type="RefSeq" id="WP_347721456.1">
    <property type="nucleotide sequence ID" value="NZ_CP104395.1"/>
</dbReference>
<feature type="transmembrane region" description="Helical" evidence="1">
    <location>
        <begin position="110"/>
        <end position="129"/>
    </location>
</feature>
<dbReference type="GeneID" id="90590039"/>
<evidence type="ECO:0000313" key="3">
    <source>
        <dbReference type="Proteomes" id="UP001218034"/>
    </source>
</evidence>
<proteinExistence type="predicted"/>
<evidence type="ECO:0000313" key="2">
    <source>
        <dbReference type="EMBL" id="WEL19617.1"/>
    </source>
</evidence>
<evidence type="ECO:0000256" key="1">
    <source>
        <dbReference type="SAM" id="Phobius"/>
    </source>
</evidence>
<dbReference type="Pfam" id="PF09997">
    <property type="entry name" value="DUF2238"/>
    <property type="match status" value="1"/>
</dbReference>
<accession>A0ABY8CEK5</accession>
<reference evidence="2 3" key="1">
    <citation type="submission" date="2022-09" db="EMBL/GenBank/DDBJ databases">
        <title>Xylan utilization by haloarchaea-nanohaloarchaea associations.</title>
        <authorList>
            <person name="Yakimov M."/>
        </authorList>
    </citation>
    <scope>NUCLEOTIDE SEQUENCE [LARGE SCALE GENOMIC DNA]</scope>
    <source>
        <strain evidence="2 3">SVXNc</strain>
    </source>
</reference>
<feature type="transmembrane region" description="Helical" evidence="1">
    <location>
        <begin position="49"/>
        <end position="74"/>
    </location>
</feature>
<feature type="transmembrane region" description="Helical" evidence="1">
    <location>
        <begin position="20"/>
        <end position="37"/>
    </location>
</feature>
<dbReference type="InterPro" id="IPR014509">
    <property type="entry name" value="YjdF-like"/>
</dbReference>
<dbReference type="Proteomes" id="UP001218034">
    <property type="component" value="Chromosome"/>
</dbReference>
<sequence length="192" mass="21169">MRVFMLLGLGIGFYTGDTGIIVNSLVSFSVTFVPALIERDYGIEMNPLLVLWLTSAVFLHAAGTLGPYGTVWWWDHLTHTLSSSVVAGAGYATIRAIDEHYEQIHLPSKLFFIFILLFVVAFGVVWELLEFGISGAAEILGGETVLTQYGLEDTMKDLIFDISGGLVVALFGEVYLTDTVEQIKQKLIETEL</sequence>
<keyword evidence="1" id="KW-1133">Transmembrane helix</keyword>
<protein>
    <submittedName>
        <fullName evidence="2">Membrane protein</fullName>
    </submittedName>
</protein>
<keyword evidence="1" id="KW-0472">Membrane</keyword>
<name>A0ABY8CEK5_9ARCH</name>
<keyword evidence="1" id="KW-0812">Transmembrane</keyword>